<comment type="caution">
    <text evidence="1">The sequence shown here is derived from an EMBL/GenBank/DDBJ whole genome shotgun (WGS) entry which is preliminary data.</text>
</comment>
<name>A0ABT7HT03_9BACT</name>
<reference evidence="1" key="2">
    <citation type="journal article" date="2023" name="Microorganisms">
        <title>Isolation and Genomic Characteristics of Cat-Borne Campylobacter felis sp. nov. and Sheep-Borne Campylobacter ovis sp. nov.</title>
        <authorList>
            <person name="Wang H."/>
            <person name="Li Y."/>
            <person name="Gu Y."/>
            <person name="Zhou G."/>
            <person name="Chen X."/>
            <person name="Zhang X."/>
            <person name="Shao Z."/>
            <person name="Zhang J."/>
            <person name="Zhang M."/>
        </authorList>
    </citation>
    <scope>NUCLEOTIDE SEQUENCE</scope>
    <source>
        <strain evidence="1">PS10</strain>
    </source>
</reference>
<dbReference type="EMBL" id="JANURM010000027">
    <property type="protein sequence ID" value="MDL0089923.1"/>
    <property type="molecule type" value="Genomic_DNA"/>
</dbReference>
<organism evidence="1 2">
    <name type="scientific">Campylobacter gastrosuis</name>
    <dbReference type="NCBI Taxonomy" id="2974576"/>
    <lineage>
        <taxon>Bacteria</taxon>
        <taxon>Pseudomonadati</taxon>
        <taxon>Campylobacterota</taxon>
        <taxon>Epsilonproteobacteria</taxon>
        <taxon>Campylobacterales</taxon>
        <taxon>Campylobacteraceae</taxon>
        <taxon>Campylobacter</taxon>
    </lineage>
</organism>
<keyword evidence="2" id="KW-1185">Reference proteome</keyword>
<evidence type="ECO:0000313" key="1">
    <source>
        <dbReference type="EMBL" id="MDL0089923.1"/>
    </source>
</evidence>
<reference evidence="1" key="1">
    <citation type="submission" date="2022-08" db="EMBL/GenBank/DDBJ databases">
        <authorList>
            <person name="Wang H."/>
        </authorList>
    </citation>
    <scope>NUCLEOTIDE SEQUENCE</scope>
    <source>
        <strain evidence="1">PS10</strain>
    </source>
</reference>
<dbReference type="Proteomes" id="UP001173801">
    <property type="component" value="Unassembled WGS sequence"/>
</dbReference>
<dbReference type="RefSeq" id="WP_284938687.1">
    <property type="nucleotide sequence ID" value="NZ_JANURM010000027.1"/>
</dbReference>
<proteinExistence type="predicted"/>
<accession>A0ABT7HT03</accession>
<evidence type="ECO:0000313" key="2">
    <source>
        <dbReference type="Proteomes" id="UP001173801"/>
    </source>
</evidence>
<sequence length="67" mass="7781">MKKQKIIKELIKLEKRINGLKAVEREVCTLRFDLESKRDELSKQLGSNEPLKLKALVKGLIANEYEI</sequence>
<protein>
    <submittedName>
        <fullName evidence="1">Uncharacterized protein</fullName>
    </submittedName>
</protein>
<gene>
    <name evidence="1" type="ORF">NYG85_11205</name>
</gene>